<proteinExistence type="predicted"/>
<comment type="caution">
    <text evidence="2">The sequence shown here is derived from an EMBL/GenBank/DDBJ whole genome shotgun (WGS) entry which is preliminary data.</text>
</comment>
<protein>
    <submittedName>
        <fullName evidence="2">Uncharacterized protein</fullName>
    </submittedName>
</protein>
<keyword evidence="1" id="KW-0472">Membrane</keyword>
<sequence length="231" mass="27219">MLDLRDKFVIYGGDFIDNILKDWLPIVFSGIALVISIFNIYKSLRNDKIMEKYRNWQSDFEVYKEKMRQQEKQSDNIVSKLNSRAGLIPYFHLLLDDSNIIFEKNNIILGITLINVGKECASNVMLYPIDGKSGLENYFKTENQEKNNHFIHDYLNQYYALPREKVSFSMITKAPKDGNGYVVNFIQFKIRFSDLVGNLYEQKFRFGYDNYMVKGFNRDNTSDLPKFIEDK</sequence>
<organism evidence="2 3">
    <name type="scientific">Hathewaya limosa</name>
    <name type="common">Clostridium limosum</name>
    <dbReference type="NCBI Taxonomy" id="1536"/>
    <lineage>
        <taxon>Bacteria</taxon>
        <taxon>Bacillati</taxon>
        <taxon>Bacillota</taxon>
        <taxon>Clostridia</taxon>
        <taxon>Eubacteriales</taxon>
        <taxon>Clostridiaceae</taxon>
        <taxon>Hathewaya</taxon>
    </lineage>
</organism>
<accession>A0ABU0JPR2</accession>
<name>A0ABU0JPR2_HATLI</name>
<evidence type="ECO:0000256" key="1">
    <source>
        <dbReference type="SAM" id="Phobius"/>
    </source>
</evidence>
<dbReference type="EMBL" id="JAUSWN010000005">
    <property type="protein sequence ID" value="MDQ0479075.1"/>
    <property type="molecule type" value="Genomic_DNA"/>
</dbReference>
<keyword evidence="1" id="KW-1133">Transmembrane helix</keyword>
<evidence type="ECO:0000313" key="2">
    <source>
        <dbReference type="EMBL" id="MDQ0479075.1"/>
    </source>
</evidence>
<gene>
    <name evidence="2" type="ORF">QOZ93_000804</name>
</gene>
<keyword evidence="1" id="KW-0812">Transmembrane</keyword>
<reference evidence="2 3" key="1">
    <citation type="submission" date="2023-07" db="EMBL/GenBank/DDBJ databases">
        <title>Genomic Encyclopedia of Type Strains, Phase IV (KMG-IV): sequencing the most valuable type-strain genomes for metagenomic binning, comparative biology and taxonomic classification.</title>
        <authorList>
            <person name="Goeker M."/>
        </authorList>
    </citation>
    <scope>NUCLEOTIDE SEQUENCE [LARGE SCALE GENOMIC DNA]</scope>
    <source>
        <strain evidence="2 3">DSM 1400</strain>
    </source>
</reference>
<dbReference type="RefSeq" id="WP_307355190.1">
    <property type="nucleotide sequence ID" value="NZ_BAAACJ010000009.1"/>
</dbReference>
<feature type="transmembrane region" description="Helical" evidence="1">
    <location>
        <begin position="23"/>
        <end position="41"/>
    </location>
</feature>
<dbReference type="Proteomes" id="UP001224418">
    <property type="component" value="Unassembled WGS sequence"/>
</dbReference>
<keyword evidence="3" id="KW-1185">Reference proteome</keyword>
<evidence type="ECO:0000313" key="3">
    <source>
        <dbReference type="Proteomes" id="UP001224418"/>
    </source>
</evidence>